<dbReference type="eggNOG" id="arCOG00062">
    <property type="taxonomic scope" value="Archaea"/>
</dbReference>
<keyword evidence="2" id="KW-0449">Lipoprotein</keyword>
<dbReference type="Pfam" id="PF00795">
    <property type="entry name" value="CN_hydrolase"/>
    <property type="match status" value="1"/>
</dbReference>
<dbReference type="GO" id="GO:0050152">
    <property type="term" value="F:omega-amidase activity"/>
    <property type="evidence" value="ECO:0007669"/>
    <property type="project" value="TreeGrafter"/>
</dbReference>
<dbReference type="PROSITE" id="PS50263">
    <property type="entry name" value="CN_HYDROLASE"/>
    <property type="match status" value="1"/>
</dbReference>
<dbReference type="InterPro" id="IPR052737">
    <property type="entry name" value="Omega-amidase_YafV"/>
</dbReference>
<dbReference type="PhylomeDB" id="A8AAT7"/>
<feature type="domain" description="CN hydrolase" evidence="1">
    <location>
        <begin position="3"/>
        <end position="227"/>
    </location>
</feature>
<dbReference type="GO" id="GO:0106008">
    <property type="term" value="F:2-oxoglutaramate amidase activity"/>
    <property type="evidence" value="ECO:0007669"/>
    <property type="project" value="TreeGrafter"/>
</dbReference>
<dbReference type="InterPro" id="IPR036526">
    <property type="entry name" value="C-N_Hydrolase_sf"/>
</dbReference>
<organism evidence="2 3">
    <name type="scientific">Ignicoccus hospitalis (strain KIN4/I / DSM 18386 / JCM 14125)</name>
    <dbReference type="NCBI Taxonomy" id="453591"/>
    <lineage>
        <taxon>Archaea</taxon>
        <taxon>Thermoproteota</taxon>
        <taxon>Thermoprotei</taxon>
        <taxon>Desulfurococcales</taxon>
        <taxon>Desulfurococcaceae</taxon>
        <taxon>Ignicoccus</taxon>
    </lineage>
</organism>
<keyword evidence="3" id="KW-1185">Reference proteome</keyword>
<name>A8AAT7_IGNH4</name>
<gene>
    <name evidence="2" type="ordered locus">Igni_0857</name>
</gene>
<dbReference type="SUPFAM" id="SSF56317">
    <property type="entry name" value="Carbon-nitrogen hydrolase"/>
    <property type="match status" value="1"/>
</dbReference>
<dbReference type="Gene3D" id="3.60.110.10">
    <property type="entry name" value="Carbon-nitrogen hydrolase"/>
    <property type="match status" value="1"/>
</dbReference>
<evidence type="ECO:0000313" key="3">
    <source>
        <dbReference type="Proteomes" id="UP000000262"/>
    </source>
</evidence>
<dbReference type="CDD" id="cd07197">
    <property type="entry name" value="nitrilase"/>
    <property type="match status" value="1"/>
</dbReference>
<keyword evidence="2" id="KW-0012">Acyltransferase</keyword>
<evidence type="ECO:0000313" key="2">
    <source>
        <dbReference type="EMBL" id="ABU82039.1"/>
    </source>
</evidence>
<sequence length="259" mass="28887">MGLRVALVQMKVTDGNVHANLKRIEASLKYAIEHYSVEAAFTPELSLTGFSIPSKEDVRGAVNRIKELSDGVAIGVGATYFEGDKTYNSYLIVRDGDVLHVRKKFMLFEPMGEHQTFARGEPPTTFYLKDLKFSVLICYELRFPELFARVLDAEALVVPAAWPSSRKEHWRTLLRARAVEASSYVLGVNRWGEGLHGPFGGWSSSSTPEGETTLGEGEGLLVTELDKDKIEEWREFPSYKDRLSLLGIRPASGRRSGTS</sequence>
<reference evidence="2 3" key="1">
    <citation type="journal article" date="2008" name="Genome Biol.">
        <title>A genomic analysis of the archaeal system Ignicoccus hospitalis-Nanoarchaeum equitans.</title>
        <authorList>
            <person name="Podar M."/>
            <person name="Anderson I."/>
            <person name="Makarova K.S."/>
            <person name="Elkins J.G."/>
            <person name="Ivanova N."/>
            <person name="Wall M.A."/>
            <person name="Lykidis A."/>
            <person name="Mavromatis K."/>
            <person name="Sun H."/>
            <person name="Hudson M.E."/>
            <person name="Chen W."/>
            <person name="Deciu C."/>
            <person name="Hutchison D."/>
            <person name="Eads J.R."/>
            <person name="Anderson A."/>
            <person name="Fernandes F."/>
            <person name="Szeto E."/>
            <person name="Lapidus A."/>
            <person name="Kyrpides N.C."/>
            <person name="Saier M.H.Jr."/>
            <person name="Richardson P.M."/>
            <person name="Rachel R."/>
            <person name="Huber H."/>
            <person name="Eisen J.A."/>
            <person name="Koonin E.V."/>
            <person name="Keller M."/>
            <person name="Stetter K.O."/>
        </authorList>
    </citation>
    <scope>NUCLEOTIDE SEQUENCE [LARGE SCALE GENOMIC DNA]</scope>
    <source>
        <strain evidence="3">KIN4/I / DSM 18386 / JCM 14125</strain>
    </source>
</reference>
<dbReference type="PANTHER" id="PTHR47799">
    <property type="entry name" value="OMEGA-AMIDASE YAFV"/>
    <property type="match status" value="1"/>
</dbReference>
<dbReference type="PANTHER" id="PTHR47799:SF1">
    <property type="entry name" value="OMEGA-AMIDASE YAFV"/>
    <property type="match status" value="1"/>
</dbReference>
<dbReference type="STRING" id="453591.Igni_0857"/>
<dbReference type="GO" id="GO:0016746">
    <property type="term" value="F:acyltransferase activity"/>
    <property type="evidence" value="ECO:0007669"/>
    <property type="project" value="UniProtKB-KW"/>
</dbReference>
<dbReference type="Proteomes" id="UP000000262">
    <property type="component" value="Chromosome"/>
</dbReference>
<dbReference type="EMBL" id="CP000816">
    <property type="protein sequence ID" value="ABU82039.1"/>
    <property type="molecule type" value="Genomic_DNA"/>
</dbReference>
<accession>A8AAT7</accession>
<dbReference type="KEGG" id="iho:Igni_0857"/>
<evidence type="ECO:0000259" key="1">
    <source>
        <dbReference type="PROSITE" id="PS50263"/>
    </source>
</evidence>
<dbReference type="AlphaFoldDB" id="A8AAT7"/>
<dbReference type="InterPro" id="IPR003010">
    <property type="entry name" value="C-N_Hydrolase"/>
</dbReference>
<dbReference type="HOGENOM" id="CLU_030130_3_1_2"/>
<proteinExistence type="predicted"/>
<protein>
    <submittedName>
        <fullName evidence="2">Nitrilase/cyanide hydratase and apolipoprotein N-acyltransferase</fullName>
    </submittedName>
</protein>
<keyword evidence="2" id="KW-0808">Transferase</keyword>